<accession>A0A645JIF5</accession>
<feature type="transmembrane region" description="Helical" evidence="1">
    <location>
        <begin position="34"/>
        <end position="54"/>
    </location>
</feature>
<feature type="transmembrane region" description="Helical" evidence="1">
    <location>
        <begin position="66"/>
        <end position="89"/>
    </location>
</feature>
<keyword evidence="1" id="KW-0812">Transmembrane</keyword>
<proteinExistence type="predicted"/>
<dbReference type="AlphaFoldDB" id="A0A645JIF5"/>
<keyword evidence="1" id="KW-0472">Membrane</keyword>
<organism evidence="2">
    <name type="scientific">bioreactor metagenome</name>
    <dbReference type="NCBI Taxonomy" id="1076179"/>
    <lineage>
        <taxon>unclassified sequences</taxon>
        <taxon>metagenomes</taxon>
        <taxon>ecological metagenomes</taxon>
    </lineage>
</organism>
<dbReference type="EMBL" id="VSSQ01140553">
    <property type="protein sequence ID" value="MPN62479.1"/>
    <property type="molecule type" value="Genomic_DNA"/>
</dbReference>
<sequence length="92" mass="9643">MLGMGNAATPFGLDAMRQLQTLNRDKSRASNEMCMLLIINSASVQLIPTTLISLRQAAGAAQPADIVLPTLIATAASFVFAVTLGLLAARRS</sequence>
<name>A0A645JIF5_9ZZZZ</name>
<gene>
    <name evidence="2" type="primary">spmA_15</name>
    <name evidence="2" type="ORF">SDC9_210228</name>
</gene>
<reference evidence="2" key="1">
    <citation type="submission" date="2019-08" db="EMBL/GenBank/DDBJ databases">
        <authorList>
            <person name="Kucharzyk K."/>
            <person name="Murdoch R.W."/>
            <person name="Higgins S."/>
            <person name="Loffler F."/>
        </authorList>
    </citation>
    <scope>NUCLEOTIDE SEQUENCE</scope>
</reference>
<keyword evidence="1" id="KW-1133">Transmembrane helix</keyword>
<evidence type="ECO:0000313" key="2">
    <source>
        <dbReference type="EMBL" id="MPN62479.1"/>
    </source>
</evidence>
<comment type="caution">
    <text evidence="2">The sequence shown here is derived from an EMBL/GenBank/DDBJ whole genome shotgun (WGS) entry which is preliminary data.</text>
</comment>
<protein>
    <submittedName>
        <fullName evidence="2">Spore maturation protein A</fullName>
    </submittedName>
</protein>
<evidence type="ECO:0000256" key="1">
    <source>
        <dbReference type="SAM" id="Phobius"/>
    </source>
</evidence>